<comment type="subcellular location">
    <subcellularLocation>
        <location evidence="1">Membrane</location>
        <topology evidence="1">Multi-pass membrane protein</topology>
    </subcellularLocation>
</comment>
<evidence type="ECO:0000256" key="1">
    <source>
        <dbReference type="ARBA" id="ARBA00004141"/>
    </source>
</evidence>
<reference evidence="7" key="1">
    <citation type="submission" date="2020-10" db="EMBL/GenBank/DDBJ databases">
        <authorList>
            <person name="Gilroy R."/>
        </authorList>
    </citation>
    <scope>NUCLEOTIDE SEQUENCE</scope>
    <source>
        <strain evidence="7">ChiBcec6-7307</strain>
    </source>
</reference>
<evidence type="ECO:0000256" key="2">
    <source>
        <dbReference type="ARBA" id="ARBA00009773"/>
    </source>
</evidence>
<organism evidence="7 8">
    <name type="scientific">Candidatus Merdiplasma excrementigallinarum</name>
    <dbReference type="NCBI Taxonomy" id="2840864"/>
    <lineage>
        <taxon>Bacteria</taxon>
        <taxon>Bacillati</taxon>
        <taxon>Bacillota</taxon>
        <taxon>Clostridia</taxon>
        <taxon>Lachnospirales</taxon>
        <taxon>Lachnospiraceae</taxon>
        <taxon>Lachnospiraceae incertae sedis</taxon>
        <taxon>Candidatus Merdiplasma</taxon>
    </lineage>
</organism>
<evidence type="ECO:0000256" key="4">
    <source>
        <dbReference type="ARBA" id="ARBA00022989"/>
    </source>
</evidence>
<feature type="transmembrane region" description="Helical" evidence="6">
    <location>
        <begin position="156"/>
        <end position="174"/>
    </location>
</feature>
<feature type="transmembrane region" description="Helical" evidence="6">
    <location>
        <begin position="212"/>
        <end position="229"/>
    </location>
</feature>
<dbReference type="InterPro" id="IPR002549">
    <property type="entry name" value="AI-2E-like"/>
</dbReference>
<dbReference type="Pfam" id="PF01594">
    <property type="entry name" value="AI-2E_transport"/>
    <property type="match status" value="1"/>
</dbReference>
<feature type="transmembrane region" description="Helical" evidence="6">
    <location>
        <begin position="269"/>
        <end position="286"/>
    </location>
</feature>
<name>A0A9D1NZR3_9FIRM</name>
<keyword evidence="3 6" id="KW-0812">Transmembrane</keyword>
<evidence type="ECO:0000256" key="5">
    <source>
        <dbReference type="ARBA" id="ARBA00023136"/>
    </source>
</evidence>
<comment type="similarity">
    <text evidence="2">Belongs to the autoinducer-2 exporter (AI-2E) (TC 2.A.86) family.</text>
</comment>
<gene>
    <name evidence="7" type="primary">ytvI</name>
    <name evidence="7" type="ORF">IAC80_05635</name>
</gene>
<dbReference type="PANTHER" id="PTHR21716">
    <property type="entry name" value="TRANSMEMBRANE PROTEIN"/>
    <property type="match status" value="1"/>
</dbReference>
<accession>A0A9D1NZR3</accession>
<dbReference type="Proteomes" id="UP000886889">
    <property type="component" value="Unassembled WGS sequence"/>
</dbReference>
<dbReference type="NCBIfam" id="TIGR02872">
    <property type="entry name" value="spore_ytvI"/>
    <property type="match status" value="1"/>
</dbReference>
<comment type="caution">
    <text evidence="7">The sequence shown here is derived from an EMBL/GenBank/DDBJ whole genome shotgun (WGS) entry which is preliminary data.</text>
</comment>
<protein>
    <submittedName>
        <fullName evidence="7">Sporulation integral membrane protein YtvI</fullName>
    </submittedName>
</protein>
<feature type="transmembrane region" description="Helical" evidence="6">
    <location>
        <begin position="235"/>
        <end position="262"/>
    </location>
</feature>
<feature type="transmembrane region" description="Helical" evidence="6">
    <location>
        <begin position="298"/>
        <end position="322"/>
    </location>
</feature>
<evidence type="ECO:0000256" key="3">
    <source>
        <dbReference type="ARBA" id="ARBA00022692"/>
    </source>
</evidence>
<proteinExistence type="inferred from homology"/>
<dbReference type="PANTHER" id="PTHR21716:SF68">
    <property type="entry name" value="TRANSPORT PROTEIN YTVI-RELATED"/>
    <property type="match status" value="1"/>
</dbReference>
<evidence type="ECO:0000256" key="6">
    <source>
        <dbReference type="SAM" id="Phobius"/>
    </source>
</evidence>
<reference evidence="7" key="2">
    <citation type="journal article" date="2021" name="PeerJ">
        <title>Extensive microbial diversity within the chicken gut microbiome revealed by metagenomics and culture.</title>
        <authorList>
            <person name="Gilroy R."/>
            <person name="Ravi A."/>
            <person name="Getino M."/>
            <person name="Pursley I."/>
            <person name="Horton D.L."/>
            <person name="Alikhan N.F."/>
            <person name="Baker D."/>
            <person name="Gharbi K."/>
            <person name="Hall N."/>
            <person name="Watson M."/>
            <person name="Adriaenssens E.M."/>
            <person name="Foster-Nyarko E."/>
            <person name="Jarju S."/>
            <person name="Secka A."/>
            <person name="Antonio M."/>
            <person name="Oren A."/>
            <person name="Chaudhuri R.R."/>
            <person name="La Ragione R."/>
            <person name="Hildebrand F."/>
            <person name="Pallen M.J."/>
        </authorList>
    </citation>
    <scope>NUCLEOTIDE SEQUENCE</scope>
    <source>
        <strain evidence="7">ChiBcec6-7307</strain>
    </source>
</reference>
<keyword evidence="4 6" id="KW-1133">Transmembrane helix</keyword>
<sequence>MSEKKRVAVILGVTLAVWMGIRFLLPYVLPFFIAWLLVRMLNPLVSAVCRRIRIKREVAGAVILTGFFLLAGAAVWFLTGALLDQASRFAAGFEGYCREAGRFVDDCCAMLEQRLGLEEGQISQAADRQITLAAEHIEGKLAPDLLNHSFQYLTKLAQWAGFLFIIFIGAILLMRDYEGIREKLETYRLYGRVKRILSRICSTGGSYLKSQLLIIGIIMVMCVAGLYVLGNPYALALGIVTGILDALPFLGTGTVLLPWALVLVIRKQYWLALGYAVLFLVTNTARELLEPRLIGKRIGIYPFVMALSVYVGLCLFGPTGVFTGPAGLVLIMEICGEILKTPKED</sequence>
<dbReference type="InterPro" id="IPR014227">
    <property type="entry name" value="YtvI-like"/>
</dbReference>
<dbReference type="AlphaFoldDB" id="A0A9D1NZR3"/>
<dbReference type="EMBL" id="DVOS01000047">
    <property type="protein sequence ID" value="HIV23402.1"/>
    <property type="molecule type" value="Genomic_DNA"/>
</dbReference>
<evidence type="ECO:0000313" key="8">
    <source>
        <dbReference type="Proteomes" id="UP000886889"/>
    </source>
</evidence>
<evidence type="ECO:0000313" key="7">
    <source>
        <dbReference type="EMBL" id="HIV23402.1"/>
    </source>
</evidence>
<dbReference type="GO" id="GO:0055085">
    <property type="term" value="P:transmembrane transport"/>
    <property type="evidence" value="ECO:0007669"/>
    <property type="project" value="TreeGrafter"/>
</dbReference>
<dbReference type="GO" id="GO:0016020">
    <property type="term" value="C:membrane"/>
    <property type="evidence" value="ECO:0007669"/>
    <property type="project" value="UniProtKB-SubCell"/>
</dbReference>
<feature type="transmembrane region" description="Helical" evidence="6">
    <location>
        <begin position="61"/>
        <end position="83"/>
    </location>
</feature>
<keyword evidence="5 6" id="KW-0472">Membrane</keyword>